<reference evidence="1" key="1">
    <citation type="submission" date="2021-02" db="EMBL/GenBank/DDBJ databases">
        <authorList>
            <person name="Dougan E. K."/>
            <person name="Rhodes N."/>
            <person name="Thang M."/>
            <person name="Chan C."/>
        </authorList>
    </citation>
    <scope>NUCLEOTIDE SEQUENCE</scope>
</reference>
<gene>
    <name evidence="1" type="ORF">SNAT2548_LOCUS15705</name>
</gene>
<dbReference type="OrthoDB" id="424774at2759"/>
<proteinExistence type="predicted"/>
<evidence type="ECO:0000313" key="2">
    <source>
        <dbReference type="Proteomes" id="UP000604046"/>
    </source>
</evidence>
<comment type="caution">
    <text evidence="1">The sequence shown here is derived from an EMBL/GenBank/DDBJ whole genome shotgun (WGS) entry which is preliminary data.</text>
</comment>
<organism evidence="1 2">
    <name type="scientific">Symbiodinium natans</name>
    <dbReference type="NCBI Taxonomy" id="878477"/>
    <lineage>
        <taxon>Eukaryota</taxon>
        <taxon>Sar</taxon>
        <taxon>Alveolata</taxon>
        <taxon>Dinophyceae</taxon>
        <taxon>Suessiales</taxon>
        <taxon>Symbiodiniaceae</taxon>
        <taxon>Symbiodinium</taxon>
    </lineage>
</organism>
<evidence type="ECO:0000313" key="1">
    <source>
        <dbReference type="EMBL" id="CAE7298328.1"/>
    </source>
</evidence>
<protein>
    <submittedName>
        <fullName evidence="1">Uncharacterized protein</fullName>
    </submittedName>
</protein>
<sequence length="261" mass="29028">MVSPVSFDVFSRCARAFLLPADLLPYLLAARAIDRADPSVSALAVEARVRERLHGWLLPLVQQGMVCPFANSEVRRPHVAWVPFVRDLPDAARRLWNCFAGEIDDLSEFAFHVGVRRTEILAYLNRAHPVAAALREILPYARDLLCLLQVSPFDDRRPLSVPEVDLAGRVLRSSTCSHERMVFFMVHLCFEGYHVVLSFAEESPALHPADEAGTVAPSVDCMLARIPWRPEAAGGVAPSRSASFAMHARFRGPFDVDDLSN</sequence>
<accession>A0A812NB40</accession>
<name>A0A812NB40_9DINO</name>
<dbReference type="Proteomes" id="UP000604046">
    <property type="component" value="Unassembled WGS sequence"/>
</dbReference>
<dbReference type="EMBL" id="CAJNDS010002046">
    <property type="protein sequence ID" value="CAE7298328.1"/>
    <property type="molecule type" value="Genomic_DNA"/>
</dbReference>
<keyword evidence="2" id="KW-1185">Reference proteome</keyword>
<dbReference type="AlphaFoldDB" id="A0A812NB40"/>